<name>A0ABN7UV24_GIGMA</name>
<gene>
    <name evidence="2" type="ORF">GMARGA_LOCUS10780</name>
</gene>
<dbReference type="PANTHER" id="PTHR43591">
    <property type="entry name" value="METHYLTRANSFERASE"/>
    <property type="match status" value="1"/>
</dbReference>
<proteinExistence type="predicted"/>
<evidence type="ECO:0000313" key="2">
    <source>
        <dbReference type="EMBL" id="CAG8677672.1"/>
    </source>
</evidence>
<comment type="caution">
    <text evidence="2">The sequence shown here is derived from an EMBL/GenBank/DDBJ whole genome shotgun (WGS) entry which is preliminary data.</text>
</comment>
<dbReference type="CDD" id="cd02440">
    <property type="entry name" value="AdoMet_MTases"/>
    <property type="match status" value="1"/>
</dbReference>
<evidence type="ECO:0000259" key="1">
    <source>
        <dbReference type="Pfam" id="PF13649"/>
    </source>
</evidence>
<dbReference type="EMBL" id="CAJVQB010006123">
    <property type="protein sequence ID" value="CAG8677672.1"/>
    <property type="molecule type" value="Genomic_DNA"/>
</dbReference>
<dbReference type="Gene3D" id="3.40.50.150">
    <property type="entry name" value="Vaccinia Virus protein VP39"/>
    <property type="match status" value="1"/>
</dbReference>
<dbReference type="InterPro" id="IPR041698">
    <property type="entry name" value="Methyltransf_25"/>
</dbReference>
<dbReference type="Proteomes" id="UP000789901">
    <property type="component" value="Unassembled WGS sequence"/>
</dbReference>
<feature type="domain" description="Methyltransferase" evidence="1">
    <location>
        <begin position="105"/>
        <end position="197"/>
    </location>
</feature>
<evidence type="ECO:0000313" key="3">
    <source>
        <dbReference type="Proteomes" id="UP000789901"/>
    </source>
</evidence>
<dbReference type="Pfam" id="PF13649">
    <property type="entry name" value="Methyltransf_25"/>
    <property type="match status" value="1"/>
</dbReference>
<protein>
    <submittedName>
        <fullName evidence="2">3291_t:CDS:1</fullName>
    </submittedName>
</protein>
<reference evidence="2 3" key="1">
    <citation type="submission" date="2021-06" db="EMBL/GenBank/DDBJ databases">
        <authorList>
            <person name="Kallberg Y."/>
            <person name="Tangrot J."/>
            <person name="Rosling A."/>
        </authorList>
    </citation>
    <scope>NUCLEOTIDE SEQUENCE [LARGE SCALE GENOMIC DNA]</scope>
    <source>
        <strain evidence="2 3">120-4 pot B 10/14</strain>
    </source>
</reference>
<dbReference type="PANTHER" id="PTHR43591:SF24">
    <property type="entry name" value="2-METHOXY-6-POLYPRENYL-1,4-BENZOQUINOL METHYLASE, MITOCHONDRIAL"/>
    <property type="match status" value="1"/>
</dbReference>
<accession>A0ABN7UV24</accession>
<sequence>MSKQSKDSLTNVPKNEIWINNLEYFNHSNFENMDINEVASLILDTYKTYNGRQFLNEDDLNFLLPSDKLEIERSTLSHVLLRHRWNGNFCSPIKERLNTSGTTMLDVGCGPGLWAIDMGLNHPSSSIIAIDIDPSKFPPNDQCPPNVCFLTCNAVHGIPFPPNTFDFVNISLMWSAFSEAQWILLIKDLIRVLKYDGWIEFTEPDPALRNGGKNLTWLLESFANACRDVGGVNIRIYEKIPTYIRAMDELEDLNCMSVNYPVGEWYGCFGKYSLDNLERLLKAAVYLPKYIGISNEQFNNLLKDYLKEANETKSFIYIYKYFAKKVSKKAPII</sequence>
<keyword evidence="3" id="KW-1185">Reference proteome</keyword>
<organism evidence="2 3">
    <name type="scientific">Gigaspora margarita</name>
    <dbReference type="NCBI Taxonomy" id="4874"/>
    <lineage>
        <taxon>Eukaryota</taxon>
        <taxon>Fungi</taxon>
        <taxon>Fungi incertae sedis</taxon>
        <taxon>Mucoromycota</taxon>
        <taxon>Glomeromycotina</taxon>
        <taxon>Glomeromycetes</taxon>
        <taxon>Diversisporales</taxon>
        <taxon>Gigasporaceae</taxon>
        <taxon>Gigaspora</taxon>
    </lineage>
</organism>
<dbReference type="InterPro" id="IPR029063">
    <property type="entry name" value="SAM-dependent_MTases_sf"/>
</dbReference>
<dbReference type="SUPFAM" id="SSF53335">
    <property type="entry name" value="S-adenosyl-L-methionine-dependent methyltransferases"/>
    <property type="match status" value="1"/>
</dbReference>